<dbReference type="PANTHER" id="PTHR46494:SF1">
    <property type="entry name" value="CORA FAMILY METAL ION TRANSPORTER (EUROFUNG)"/>
    <property type="match status" value="1"/>
</dbReference>
<dbReference type="GO" id="GO:0015087">
    <property type="term" value="F:cobalt ion transmembrane transporter activity"/>
    <property type="evidence" value="ECO:0007669"/>
    <property type="project" value="TreeGrafter"/>
</dbReference>
<dbReference type="InterPro" id="IPR045863">
    <property type="entry name" value="CorA_TM1_TM2"/>
</dbReference>
<keyword evidence="3" id="KW-0813">Transport</keyword>
<dbReference type="SUPFAM" id="SSF143865">
    <property type="entry name" value="CorA soluble domain-like"/>
    <property type="match status" value="1"/>
</dbReference>
<keyword evidence="5 8" id="KW-0812">Transmembrane</keyword>
<proteinExistence type="inferred from homology"/>
<organism evidence="9 10">
    <name type="scientific">Candidatus Sungbacteria bacterium RIFCSPHIGHO2_02_FULL_51_29</name>
    <dbReference type="NCBI Taxonomy" id="1802273"/>
    <lineage>
        <taxon>Bacteria</taxon>
        <taxon>Candidatus Sungiibacteriota</taxon>
    </lineage>
</organism>
<feature type="transmembrane region" description="Helical" evidence="8">
    <location>
        <begin position="289"/>
        <end position="309"/>
    </location>
</feature>
<feature type="transmembrane region" description="Helical" evidence="8">
    <location>
        <begin position="257"/>
        <end position="277"/>
    </location>
</feature>
<evidence type="ECO:0000256" key="1">
    <source>
        <dbReference type="ARBA" id="ARBA00004651"/>
    </source>
</evidence>
<evidence type="ECO:0000313" key="10">
    <source>
        <dbReference type="Proteomes" id="UP000177811"/>
    </source>
</evidence>
<comment type="subcellular location">
    <subcellularLocation>
        <location evidence="1">Cell membrane</location>
        <topology evidence="1">Multi-pass membrane protein</topology>
    </subcellularLocation>
</comment>
<dbReference type="GO" id="GO:0000287">
    <property type="term" value="F:magnesium ion binding"/>
    <property type="evidence" value="ECO:0007669"/>
    <property type="project" value="TreeGrafter"/>
</dbReference>
<evidence type="ECO:0000256" key="2">
    <source>
        <dbReference type="ARBA" id="ARBA00009765"/>
    </source>
</evidence>
<sequence length="315" mass="37071">MKGITWYNDRMSHTQLKTKHFIWHHIQKPNEGEIEWVRQSHKIHELVAGELIHPSARAKAERFDHYIYMVLHFPIFNVYERKTYQREVDFIITKKDLITVTYEELPHFEDFFKKCLLDNSCEELFVSKTPAHLLFYIIKEMFNFSLRQLDHIQANINSIEEKIFSGLERAVVEDLSVARRDIIDFRRALKPQHITLESLQAHGVALFGRDVEPYLSGILGEYAKAWNLLENNKETLDALYDNNTTLLSIKQNEVMKMFTIMAFVTFPLSLFVSILGLDTARNPILGRTHDFWIIVGVIFALVSVMIIIFKRKNWI</sequence>
<dbReference type="SUPFAM" id="SSF144083">
    <property type="entry name" value="Magnesium transport protein CorA, transmembrane region"/>
    <property type="match status" value="1"/>
</dbReference>
<dbReference type="PANTHER" id="PTHR46494">
    <property type="entry name" value="CORA FAMILY METAL ION TRANSPORTER (EUROFUNG)"/>
    <property type="match status" value="1"/>
</dbReference>
<comment type="caution">
    <text evidence="9">The sequence shown here is derived from an EMBL/GenBank/DDBJ whole genome shotgun (WGS) entry which is preliminary data.</text>
</comment>
<dbReference type="AlphaFoldDB" id="A0A1G2KTP3"/>
<evidence type="ECO:0000256" key="4">
    <source>
        <dbReference type="ARBA" id="ARBA00022475"/>
    </source>
</evidence>
<dbReference type="Gene3D" id="3.30.460.20">
    <property type="entry name" value="CorA soluble domain-like"/>
    <property type="match status" value="1"/>
</dbReference>
<keyword evidence="4" id="KW-1003">Cell membrane</keyword>
<dbReference type="Proteomes" id="UP000177811">
    <property type="component" value="Unassembled WGS sequence"/>
</dbReference>
<name>A0A1G2KTP3_9BACT</name>
<dbReference type="InterPro" id="IPR002523">
    <property type="entry name" value="MgTranspt_CorA/ZnTranspt_ZntB"/>
</dbReference>
<evidence type="ECO:0000256" key="7">
    <source>
        <dbReference type="ARBA" id="ARBA00023136"/>
    </source>
</evidence>
<evidence type="ECO:0000256" key="8">
    <source>
        <dbReference type="SAM" id="Phobius"/>
    </source>
</evidence>
<evidence type="ECO:0000256" key="3">
    <source>
        <dbReference type="ARBA" id="ARBA00022448"/>
    </source>
</evidence>
<evidence type="ECO:0000256" key="6">
    <source>
        <dbReference type="ARBA" id="ARBA00022989"/>
    </source>
</evidence>
<accession>A0A1G2KTP3</accession>
<dbReference type="GO" id="GO:0015095">
    <property type="term" value="F:magnesium ion transmembrane transporter activity"/>
    <property type="evidence" value="ECO:0007669"/>
    <property type="project" value="TreeGrafter"/>
</dbReference>
<evidence type="ECO:0008006" key="11">
    <source>
        <dbReference type="Google" id="ProtNLM"/>
    </source>
</evidence>
<dbReference type="InterPro" id="IPR045861">
    <property type="entry name" value="CorA_cytoplasmic_dom"/>
</dbReference>
<evidence type="ECO:0000256" key="5">
    <source>
        <dbReference type="ARBA" id="ARBA00022692"/>
    </source>
</evidence>
<dbReference type="Pfam" id="PF01544">
    <property type="entry name" value="CorA"/>
    <property type="match status" value="1"/>
</dbReference>
<reference evidence="9 10" key="1">
    <citation type="journal article" date="2016" name="Nat. Commun.">
        <title>Thousands of microbial genomes shed light on interconnected biogeochemical processes in an aquifer system.</title>
        <authorList>
            <person name="Anantharaman K."/>
            <person name="Brown C.T."/>
            <person name="Hug L.A."/>
            <person name="Sharon I."/>
            <person name="Castelle C.J."/>
            <person name="Probst A.J."/>
            <person name="Thomas B.C."/>
            <person name="Singh A."/>
            <person name="Wilkins M.J."/>
            <person name="Karaoz U."/>
            <person name="Brodie E.L."/>
            <person name="Williams K.H."/>
            <person name="Hubbard S.S."/>
            <person name="Banfield J.F."/>
        </authorList>
    </citation>
    <scope>NUCLEOTIDE SEQUENCE [LARGE SCALE GENOMIC DNA]</scope>
</reference>
<dbReference type="EMBL" id="MHQL01000026">
    <property type="protein sequence ID" value="OHA02848.1"/>
    <property type="molecule type" value="Genomic_DNA"/>
</dbReference>
<dbReference type="GO" id="GO:0005886">
    <property type="term" value="C:plasma membrane"/>
    <property type="evidence" value="ECO:0007669"/>
    <property type="project" value="UniProtKB-SubCell"/>
</dbReference>
<keyword evidence="7 8" id="KW-0472">Membrane</keyword>
<dbReference type="GO" id="GO:0050897">
    <property type="term" value="F:cobalt ion binding"/>
    <property type="evidence" value="ECO:0007669"/>
    <property type="project" value="TreeGrafter"/>
</dbReference>
<gene>
    <name evidence="9" type="ORF">A3C16_02915</name>
</gene>
<comment type="similarity">
    <text evidence="2">Belongs to the CorA metal ion transporter (MIT) (TC 1.A.35) family.</text>
</comment>
<keyword evidence="6 8" id="KW-1133">Transmembrane helix</keyword>
<evidence type="ECO:0000313" key="9">
    <source>
        <dbReference type="EMBL" id="OHA02848.1"/>
    </source>
</evidence>
<dbReference type="Gene3D" id="1.20.58.340">
    <property type="entry name" value="Magnesium transport protein CorA, transmembrane region"/>
    <property type="match status" value="2"/>
</dbReference>
<protein>
    <recommendedName>
        <fullName evidence="11">Mg2 transporter protein CorA family protein</fullName>
    </recommendedName>
</protein>